<dbReference type="AlphaFoldDB" id="A0A1A8CCZ2"/>
<feature type="domain" description="RRM" evidence="5">
    <location>
        <begin position="564"/>
        <end position="663"/>
    </location>
</feature>
<evidence type="ECO:0000256" key="2">
    <source>
        <dbReference type="ARBA" id="ARBA00022884"/>
    </source>
</evidence>
<organism evidence="6">
    <name type="scientific">Nothobranchius kadleci</name>
    <name type="common">African annual killifish</name>
    <dbReference type="NCBI Taxonomy" id="1051664"/>
    <lineage>
        <taxon>Eukaryota</taxon>
        <taxon>Metazoa</taxon>
        <taxon>Chordata</taxon>
        <taxon>Craniata</taxon>
        <taxon>Vertebrata</taxon>
        <taxon>Euteleostomi</taxon>
        <taxon>Actinopterygii</taxon>
        <taxon>Neopterygii</taxon>
        <taxon>Teleostei</taxon>
        <taxon>Neoteleostei</taxon>
        <taxon>Acanthomorphata</taxon>
        <taxon>Ovalentaria</taxon>
        <taxon>Atherinomorphae</taxon>
        <taxon>Cyprinodontiformes</taxon>
        <taxon>Nothobranchiidae</taxon>
        <taxon>Nothobranchius</taxon>
    </lineage>
</organism>
<dbReference type="InterPro" id="IPR035979">
    <property type="entry name" value="RBD_domain_sf"/>
</dbReference>
<evidence type="ECO:0000256" key="1">
    <source>
        <dbReference type="ARBA" id="ARBA00022737"/>
    </source>
</evidence>
<dbReference type="PANTHER" id="PTHR16070">
    <property type="entry name" value="PROTEIN FAM222A-RELATED"/>
    <property type="match status" value="1"/>
</dbReference>
<keyword evidence="2 3" id="KW-0694">RNA-binding</keyword>
<dbReference type="Pfam" id="PF15258">
    <property type="entry name" value="FAM222A"/>
    <property type="match status" value="1"/>
</dbReference>
<dbReference type="InterPro" id="IPR002343">
    <property type="entry name" value="Hud_Sxl_RNA"/>
</dbReference>
<dbReference type="SUPFAM" id="SSF54928">
    <property type="entry name" value="RNA-binding domain, RBD"/>
    <property type="match status" value="1"/>
</dbReference>
<evidence type="ECO:0000256" key="3">
    <source>
        <dbReference type="PROSITE-ProRule" id="PRU00176"/>
    </source>
</evidence>
<protein>
    <recommendedName>
        <fullName evidence="5">RRM domain-containing protein</fullName>
    </recommendedName>
</protein>
<gene>
    <name evidence="6" type="primary">Nfu_g_1_006684</name>
</gene>
<dbReference type="PROSITE" id="PS50102">
    <property type="entry name" value="RRM"/>
    <property type="match status" value="2"/>
</dbReference>
<dbReference type="SMART" id="SM00360">
    <property type="entry name" value="RRM"/>
    <property type="match status" value="2"/>
</dbReference>
<name>A0A1A8CCZ2_NOTKA</name>
<keyword evidence="1" id="KW-0677">Repeat</keyword>
<evidence type="ECO:0000313" key="6">
    <source>
        <dbReference type="EMBL" id="SBP77514.1"/>
    </source>
</evidence>
<dbReference type="InterPro" id="IPR000504">
    <property type="entry name" value="RRM_dom"/>
</dbReference>
<dbReference type="GO" id="GO:1990904">
    <property type="term" value="C:ribonucleoprotein complex"/>
    <property type="evidence" value="ECO:0007669"/>
    <property type="project" value="InterPro"/>
</dbReference>
<reference evidence="6" key="2">
    <citation type="submission" date="2016-06" db="EMBL/GenBank/DDBJ databases">
        <title>The genome of a short-lived fish provides insights into sex chromosome evolution and the genetic control of aging.</title>
        <authorList>
            <person name="Reichwald K."/>
            <person name="Felder M."/>
            <person name="Petzold A."/>
            <person name="Koch P."/>
            <person name="Groth M."/>
            <person name="Platzer M."/>
        </authorList>
    </citation>
    <scope>NUCLEOTIDE SEQUENCE</scope>
    <source>
        <tissue evidence="6">Brain</tissue>
    </source>
</reference>
<dbReference type="Pfam" id="PF00076">
    <property type="entry name" value="RRM_1"/>
    <property type="match status" value="2"/>
</dbReference>
<evidence type="ECO:0000259" key="5">
    <source>
        <dbReference type="PROSITE" id="PS50102"/>
    </source>
</evidence>
<dbReference type="FunFam" id="3.30.70.330:FF:000012">
    <property type="entry name" value="RNA-binding motif, single-stranded-interacting protein 3 isoform 1"/>
    <property type="match status" value="1"/>
</dbReference>
<proteinExistence type="predicted"/>
<dbReference type="InterPro" id="IPR012677">
    <property type="entry name" value="Nucleotide-bd_a/b_plait_sf"/>
</dbReference>
<feature type="region of interest" description="Disordered" evidence="4">
    <location>
        <begin position="456"/>
        <end position="476"/>
    </location>
</feature>
<dbReference type="EMBL" id="HADZ01013573">
    <property type="protein sequence ID" value="SBP77514.1"/>
    <property type="molecule type" value="Transcribed_RNA"/>
</dbReference>
<accession>A0A1A8CCZ2</accession>
<dbReference type="GO" id="GO:0003723">
    <property type="term" value="F:RNA binding"/>
    <property type="evidence" value="ECO:0007669"/>
    <property type="project" value="UniProtKB-UniRule"/>
</dbReference>
<evidence type="ECO:0000256" key="4">
    <source>
        <dbReference type="SAM" id="MobiDB-lite"/>
    </source>
</evidence>
<reference evidence="6" key="1">
    <citation type="submission" date="2016-05" db="EMBL/GenBank/DDBJ databases">
        <authorList>
            <person name="Lavstsen T."/>
            <person name="Jespersen J.S."/>
        </authorList>
    </citation>
    <scope>NUCLEOTIDE SEQUENCE</scope>
    <source>
        <tissue evidence="6">Brain</tissue>
    </source>
</reference>
<feature type="domain" description="RRM" evidence="5">
    <location>
        <begin position="485"/>
        <end position="558"/>
    </location>
</feature>
<feature type="compositionally biased region" description="Pro residues" evidence="4">
    <location>
        <begin position="457"/>
        <end position="466"/>
    </location>
</feature>
<dbReference type="PANTHER" id="PTHR16070:SF2">
    <property type="entry name" value="PROTEIN FAM222A"/>
    <property type="match status" value="1"/>
</dbReference>
<dbReference type="FunFam" id="3.30.70.330:FF:000014">
    <property type="entry name" value="RNA-binding motif, single-stranded-interacting protein 3 isoform 1"/>
    <property type="match status" value="1"/>
</dbReference>
<dbReference type="InterPro" id="IPR029340">
    <property type="entry name" value="FAM222"/>
</dbReference>
<dbReference type="Gene3D" id="3.30.70.330">
    <property type="match status" value="2"/>
</dbReference>
<dbReference type="PRINTS" id="PR00961">
    <property type="entry name" value="HUDSXLRNA"/>
</dbReference>
<sequence length="749" mass="81418">MLACIQRRQNFPSQHLARTPKSLDVSPPSLLLPVPPLQTCIQKGESGSMISRYPSPAELDAFAQKTANSPLSIKIFPSDIRVPQHKQLNKTVNGLDTTGQRYSSYSHPHLGGNQGLLAIVKASVVVKGVLKTCEGRRTKPSNSQTSLAPYDNPLNNGYTVRHGHKAYHISSCKLPDVPNETLCSTAGMASRDQSLPPQNELAEVQSLMRQMSRVPHSQALHPGGEARASPSLQAVAAVAHSGSDFVFGVPPQSSLTFTGAVLPTKGADTARAGYLERGEYSLWQHKAQTQTAYQQEAVRMYGVSNSAQGRRVAEVGVAQSPETCLLLTCSSRLSYRRDRVSAQAELPGGHFYAPLWDDSDCYTSQVLGSKTRRQTDFQCTIHPAIRPLSRPLNTRISDKESVPLNALGSCELLSSAFRTFQLDSSYMGKRLEQQPMYPHYTYYYPHYLQTKQSYAPPSLPVAPPSPGTTGGGGQGGGLMEQLSKTNLYIRGLPPATTDQDLVKLCQPYGKIVSTKAILDKNTNQCKGYGFVDFDSPAAAQKAVASLKATGVQAQMAKQQEQDPTNLYISNLPVSMDEQELENMLKPFGHVISTRILRDANGLSRGVGFARMESTEKCDVVIQNFNGKFLKTPPGMTAPAEPLLCKFADGGQKKRQTQVKYSQNGRPWTREGESGMAITYDPNAIQNGFYSSPYSISTNRMTSITPFIAASPVSTYQVQSTYISAAAAAPMQGTYIPQYTAVPASAITVD</sequence>
<feature type="non-terminal residue" evidence="6">
    <location>
        <position position="749"/>
    </location>
</feature>